<dbReference type="OrthoDB" id="5574009at2759"/>
<organism evidence="4 5">
    <name type="scientific">Neocallimastix californiae</name>
    <dbReference type="NCBI Taxonomy" id="1754190"/>
    <lineage>
        <taxon>Eukaryota</taxon>
        <taxon>Fungi</taxon>
        <taxon>Fungi incertae sedis</taxon>
        <taxon>Chytridiomycota</taxon>
        <taxon>Chytridiomycota incertae sedis</taxon>
        <taxon>Neocallimastigomycetes</taxon>
        <taxon>Neocallimastigales</taxon>
        <taxon>Neocallimastigaceae</taxon>
        <taxon>Neocallimastix</taxon>
    </lineage>
</organism>
<evidence type="ECO:0000256" key="2">
    <source>
        <dbReference type="SAM" id="Phobius"/>
    </source>
</evidence>
<gene>
    <name evidence="4" type="ORF">LY90DRAFT_622023</name>
</gene>
<keyword evidence="2" id="KW-0472">Membrane</keyword>
<feature type="transmembrane region" description="Helical" evidence="2">
    <location>
        <begin position="491"/>
        <end position="509"/>
    </location>
</feature>
<dbReference type="InterPro" id="IPR050490">
    <property type="entry name" value="Bact_solute-bd_prot1"/>
</dbReference>
<feature type="chain" id="PRO_5012508324" evidence="3">
    <location>
        <begin position="20"/>
        <end position="755"/>
    </location>
</feature>
<dbReference type="SUPFAM" id="SSF53850">
    <property type="entry name" value="Periplasmic binding protein-like II"/>
    <property type="match status" value="1"/>
</dbReference>
<proteinExistence type="predicted"/>
<protein>
    <submittedName>
        <fullName evidence="4">Periplasmic binding protein-like II</fullName>
    </submittedName>
</protein>
<feature type="compositionally biased region" description="Low complexity" evidence="1">
    <location>
        <begin position="730"/>
        <end position="748"/>
    </location>
</feature>
<dbReference type="PANTHER" id="PTHR43649">
    <property type="entry name" value="ARABINOSE-BINDING PROTEIN-RELATED"/>
    <property type="match status" value="1"/>
</dbReference>
<dbReference type="PROSITE" id="PS00018">
    <property type="entry name" value="EF_HAND_1"/>
    <property type="match status" value="1"/>
</dbReference>
<keyword evidence="5" id="KW-1185">Reference proteome</keyword>
<keyword evidence="3" id="KW-0732">Signal</keyword>
<feature type="signal peptide" evidence="3">
    <location>
        <begin position="1"/>
        <end position="19"/>
    </location>
</feature>
<evidence type="ECO:0000256" key="3">
    <source>
        <dbReference type="SAM" id="SignalP"/>
    </source>
</evidence>
<dbReference type="EMBL" id="MCOG01000121">
    <property type="protein sequence ID" value="ORY42091.1"/>
    <property type="molecule type" value="Genomic_DNA"/>
</dbReference>
<accession>A0A1Y2C4Z7</accession>
<feature type="transmembrane region" description="Helical" evidence="2">
    <location>
        <begin position="461"/>
        <end position="479"/>
    </location>
</feature>
<dbReference type="AlphaFoldDB" id="A0A1Y2C4Z7"/>
<dbReference type="Pfam" id="PF01547">
    <property type="entry name" value="SBP_bac_1"/>
    <property type="match status" value="1"/>
</dbReference>
<evidence type="ECO:0000313" key="5">
    <source>
        <dbReference type="Proteomes" id="UP000193920"/>
    </source>
</evidence>
<dbReference type="PANTHER" id="PTHR43649:SF12">
    <property type="entry name" value="DIACETYLCHITOBIOSE BINDING PROTEIN DASA"/>
    <property type="match status" value="1"/>
</dbReference>
<dbReference type="Gene3D" id="3.40.190.10">
    <property type="entry name" value="Periplasmic binding protein-like II"/>
    <property type="match status" value="1"/>
</dbReference>
<keyword evidence="2" id="KW-1133">Transmembrane helix</keyword>
<dbReference type="InterPro" id="IPR018247">
    <property type="entry name" value="EF_Hand_1_Ca_BS"/>
</dbReference>
<name>A0A1Y2C4Z7_9FUNG</name>
<evidence type="ECO:0000313" key="4">
    <source>
        <dbReference type="EMBL" id="ORY42091.1"/>
    </source>
</evidence>
<sequence length="755" mass="87901">MIVNKLLIFLLCYFCFGNAKTIINGIAFDENGGATLYSSYVDEFNKFSRENNLDIEFRIVRHSSINSTTTSDAYESMVENLIMRKSSKYDIYFFDNIYTYRFCNKLLNLLKINDPELKELIELYKPGVASRSCVCNDRWVGFPINIDFSVLYSNYNILNKYNATIPKTWEELIQTSKYLKEEERKNGNPDVMAYNGLFDTDESGTCSIIEFIYSFRDEIDSPYPELNSEKTIEALEMIKKIKEELNLDHEFKLKNGDAFQSLLSGNFIFLKFWYFSFVKMYNMYDVSLIPGKKEGISGSTIGGYNVGINSYIKNEKIKAAIAVVKFIASAAMQKKLVIENNMYSAIPSMYNDDEVCENVDCEFFRSIQLTPRFKEYDYTKYSNEFKNYIYEFLYGNKTSSYAIKKIIDLRKIYNLSLSTEDSSAGLILFIVNMIISIFYVSSLAFLFINKFKIYFTFLTKDLWVLVILGSLVIQSAAYAEYGTLSNFKCQLRIVLLSLGFSLCFIPLLYKQIINFPIENEISLWIQKRKILFIIVFLLFDMLFISLHAIYPYNLKKVLGNNGENFYRCINNDMMSFSYISLIVIYKILTIISILLLIFIEWNIEFMHFENRLSSFAVYVNILCILLIAILEILYIKNYITISVLLKFIYMLMSLTNYICLYGFRIIMPLFADSDEQLFRKAFQENLKKSNNLRQIESSKSLSSKRNINSSNKKTLQSKILNMHYTKNISNSESRSSSYFNVNSSARSSHSRDNSN</sequence>
<dbReference type="STRING" id="1754190.A0A1Y2C4Z7"/>
<dbReference type="InterPro" id="IPR006059">
    <property type="entry name" value="SBP"/>
</dbReference>
<reference evidence="4 5" key="1">
    <citation type="submission" date="2016-08" db="EMBL/GenBank/DDBJ databases">
        <title>A Parts List for Fungal Cellulosomes Revealed by Comparative Genomics.</title>
        <authorList>
            <consortium name="DOE Joint Genome Institute"/>
            <person name="Haitjema C.H."/>
            <person name="Gilmore S.P."/>
            <person name="Henske J.K."/>
            <person name="Solomon K.V."/>
            <person name="De Groot R."/>
            <person name="Kuo A."/>
            <person name="Mondo S.J."/>
            <person name="Salamov A.A."/>
            <person name="Labutti K."/>
            <person name="Zhao Z."/>
            <person name="Chiniquy J."/>
            <person name="Barry K."/>
            <person name="Brewer H.M."/>
            <person name="Purvine S.O."/>
            <person name="Wright A.T."/>
            <person name="Boxma B."/>
            <person name="Van Alen T."/>
            <person name="Hackstein J.H."/>
            <person name="Baker S.E."/>
            <person name="Grigoriev I.V."/>
            <person name="O'Malley M.A."/>
        </authorList>
    </citation>
    <scope>NUCLEOTIDE SEQUENCE [LARGE SCALE GENOMIC DNA]</scope>
    <source>
        <strain evidence="4 5">G1</strain>
    </source>
</reference>
<feature type="transmembrane region" description="Helical" evidence="2">
    <location>
        <begin position="426"/>
        <end position="449"/>
    </location>
</feature>
<comment type="caution">
    <text evidence="4">The sequence shown here is derived from an EMBL/GenBank/DDBJ whole genome shotgun (WGS) entry which is preliminary data.</text>
</comment>
<feature type="transmembrane region" description="Helical" evidence="2">
    <location>
        <begin position="615"/>
        <end position="635"/>
    </location>
</feature>
<feature type="transmembrane region" description="Helical" evidence="2">
    <location>
        <begin position="576"/>
        <end position="603"/>
    </location>
</feature>
<dbReference type="Proteomes" id="UP000193920">
    <property type="component" value="Unassembled WGS sequence"/>
</dbReference>
<evidence type="ECO:0000256" key="1">
    <source>
        <dbReference type="SAM" id="MobiDB-lite"/>
    </source>
</evidence>
<feature type="transmembrane region" description="Helical" evidence="2">
    <location>
        <begin position="530"/>
        <end position="550"/>
    </location>
</feature>
<feature type="transmembrane region" description="Helical" evidence="2">
    <location>
        <begin position="647"/>
        <end position="670"/>
    </location>
</feature>
<feature type="region of interest" description="Disordered" evidence="1">
    <location>
        <begin position="730"/>
        <end position="755"/>
    </location>
</feature>
<keyword evidence="2" id="KW-0812">Transmembrane</keyword>